<organism evidence="1 2">
    <name type="scientific">Phakopsora pachyrhizi</name>
    <name type="common">Asian soybean rust disease fungus</name>
    <dbReference type="NCBI Taxonomy" id="170000"/>
    <lineage>
        <taxon>Eukaryota</taxon>
        <taxon>Fungi</taxon>
        <taxon>Dikarya</taxon>
        <taxon>Basidiomycota</taxon>
        <taxon>Pucciniomycotina</taxon>
        <taxon>Pucciniomycetes</taxon>
        <taxon>Pucciniales</taxon>
        <taxon>Phakopsoraceae</taxon>
        <taxon>Phakopsora</taxon>
    </lineage>
</organism>
<dbReference type="SUPFAM" id="SSF49777">
    <property type="entry name" value="PEBP-like"/>
    <property type="match status" value="1"/>
</dbReference>
<gene>
    <name evidence="1" type="ORF">PPACK8108_LOCUS1666</name>
</gene>
<accession>A0AAV0AIR9</accession>
<sequence length="189" mass="22228">MAVNLKLQMVELPNVVVVTIDQGLEDEGWQFGLGRSGWTTNQLHRPQASYSRWWKEKLLMEKLYTLLMVDPDVPNLSQDSSTLFLKDQLSVRKIDEPIYGEERNVFEKFRGFINLPSRENIDKNVRLRRMGPRKRIEDEKLPLNYQHPCMIPWKLADKTGLLYENDPEGLEDGGFGRMGIDLHVRKWWQ</sequence>
<dbReference type="Proteomes" id="UP001153365">
    <property type="component" value="Unassembled WGS sequence"/>
</dbReference>
<evidence type="ECO:0000313" key="2">
    <source>
        <dbReference type="Proteomes" id="UP001153365"/>
    </source>
</evidence>
<name>A0AAV0AIR9_PHAPC</name>
<comment type="caution">
    <text evidence="1">The sequence shown here is derived from an EMBL/GenBank/DDBJ whole genome shotgun (WGS) entry which is preliminary data.</text>
</comment>
<keyword evidence="2" id="KW-1185">Reference proteome</keyword>
<evidence type="ECO:0000313" key="1">
    <source>
        <dbReference type="EMBL" id="CAH7667262.1"/>
    </source>
</evidence>
<proteinExistence type="predicted"/>
<reference evidence="1" key="1">
    <citation type="submission" date="2022-06" db="EMBL/GenBank/DDBJ databases">
        <authorList>
            <consortium name="SYNGENTA / RWTH Aachen University"/>
        </authorList>
    </citation>
    <scope>NUCLEOTIDE SEQUENCE</scope>
</reference>
<dbReference type="AlphaFoldDB" id="A0AAV0AIR9"/>
<protein>
    <submittedName>
        <fullName evidence="1">Uncharacterized protein</fullName>
    </submittedName>
</protein>
<dbReference type="EMBL" id="CALTRL010000230">
    <property type="protein sequence ID" value="CAH7667262.1"/>
    <property type="molecule type" value="Genomic_DNA"/>
</dbReference>
<dbReference type="InterPro" id="IPR036610">
    <property type="entry name" value="PEBP-like_sf"/>
</dbReference>